<dbReference type="Gene3D" id="3.40.50.300">
    <property type="entry name" value="P-loop containing nucleotide triphosphate hydrolases"/>
    <property type="match status" value="1"/>
</dbReference>
<reference evidence="3 4" key="1">
    <citation type="submission" date="2015-05" db="EMBL/GenBank/DDBJ databases">
        <title>Complete genome sequence of Corynebacterium epidermidicanis DSM 45586, isolated from the skin of a dog suffering from pruritus.</title>
        <authorList>
            <person name="Ruckert C."/>
            <person name="Albersmeier A."/>
            <person name="Winkler A."/>
            <person name="Tauch A."/>
        </authorList>
    </citation>
    <scope>NUCLEOTIDE SEQUENCE [LARGE SCALE GENOMIC DNA]</scope>
    <source>
        <strain evidence="3 4">DSM 45586</strain>
    </source>
</reference>
<protein>
    <submittedName>
        <fullName evidence="3">Phage terminase-like protein, large subunit</fullName>
    </submittedName>
</protein>
<dbReference type="AlphaFoldDB" id="A0A0G3GS16"/>
<organism evidence="3 4">
    <name type="scientific">Corynebacterium epidermidicanis</name>
    <dbReference type="NCBI Taxonomy" id="1050174"/>
    <lineage>
        <taxon>Bacteria</taxon>
        <taxon>Bacillati</taxon>
        <taxon>Actinomycetota</taxon>
        <taxon>Actinomycetes</taxon>
        <taxon>Mycobacteriales</taxon>
        <taxon>Corynebacteriaceae</taxon>
        <taxon>Corynebacterium</taxon>
    </lineage>
</organism>
<dbReference type="InterPro" id="IPR046461">
    <property type="entry name" value="TerL_ATPase"/>
</dbReference>
<dbReference type="PATRIC" id="fig|1050174.4.peg.458"/>
<dbReference type="PANTHER" id="PTHR41287">
    <property type="match status" value="1"/>
</dbReference>
<dbReference type="RefSeq" id="WP_052843292.1">
    <property type="nucleotide sequence ID" value="NZ_CP011541.1"/>
</dbReference>
<dbReference type="OrthoDB" id="3197057at2"/>
<evidence type="ECO:0000259" key="1">
    <source>
        <dbReference type="Pfam" id="PF03354"/>
    </source>
</evidence>
<dbReference type="InterPro" id="IPR046462">
    <property type="entry name" value="TerL_nuclease"/>
</dbReference>
<name>A0A0G3GS16_9CORY</name>
<feature type="domain" description="Terminase large subunit-like endonuclease" evidence="2">
    <location>
        <begin position="354"/>
        <end position="469"/>
    </location>
</feature>
<feature type="domain" description="Terminase large subunit-like ATPase" evidence="1">
    <location>
        <begin position="74"/>
        <end position="178"/>
    </location>
</feature>
<keyword evidence="4" id="KW-1185">Reference proteome</keyword>
<evidence type="ECO:0000259" key="2">
    <source>
        <dbReference type="Pfam" id="PF20441"/>
    </source>
</evidence>
<dbReference type="EMBL" id="CP011541">
    <property type="protein sequence ID" value="AKK02333.1"/>
    <property type="molecule type" value="Genomic_DNA"/>
</dbReference>
<dbReference type="Pfam" id="PF03354">
    <property type="entry name" value="TerL_ATPase"/>
    <property type="match status" value="1"/>
</dbReference>
<dbReference type="PANTHER" id="PTHR41287:SF1">
    <property type="entry name" value="PROTEIN YMFN"/>
    <property type="match status" value="1"/>
</dbReference>
<dbReference type="InterPro" id="IPR005021">
    <property type="entry name" value="Terminase_largesu-like"/>
</dbReference>
<sequence>MSLKRGPKGPRVLEPLPWKSRAKVGTVEHFRLFCHRFLKVPKGVGALSPFRPRPWQLEAVRPFFEGEAKTNLLCIPRGNGKSGLIAAVSLYRLFYGGEGSAGLVVAQNDTRARALVKTMARMVELNEDLACRCEIYKDKITYPFTDSHVLAVASEQSAVEGEDLTTAIVDEIGFVERDVFEAALLSLKRPGSKLFGIGTPSKPRMRDRSPFWDLVVAARGGDPSVSLVEYGAPDNAASDDWDAIIAANPAYGDFLDAETVRAQAPPKTSEAEWRRARMGVWITQSGESFMPADAWRRQARPGVQIPRGTKVVLALDGSQRWDATVLMMASVSAKPHLEVAGWWFGDHDPDYEVSHAEVEARVLELARQYKVVEVTGDPFLWMRTLQVLEDAGLRVTKFSQSAGRMSPSLAEFKAAALDGNLTHAEDQRLNKHMLAAQIKESGTGMKLDKASKTQHIDGAVASVMAYSRAFWLGSKRFKKKVRSFKR</sequence>
<gene>
    <name evidence="3" type="ORF">CEPID_02260</name>
</gene>
<evidence type="ECO:0000313" key="3">
    <source>
        <dbReference type="EMBL" id="AKK02333.1"/>
    </source>
</evidence>
<dbReference type="Gene3D" id="3.30.420.240">
    <property type="match status" value="1"/>
</dbReference>
<dbReference type="KEGG" id="cei:CEPID_02260"/>
<evidence type="ECO:0000313" key="4">
    <source>
        <dbReference type="Proteomes" id="UP000035368"/>
    </source>
</evidence>
<proteinExistence type="predicted"/>
<dbReference type="GO" id="GO:0004519">
    <property type="term" value="F:endonuclease activity"/>
    <property type="evidence" value="ECO:0007669"/>
    <property type="project" value="InterPro"/>
</dbReference>
<dbReference type="STRING" id="1050174.CEPID_02260"/>
<dbReference type="SUPFAM" id="SSF52540">
    <property type="entry name" value="P-loop containing nucleoside triphosphate hydrolases"/>
    <property type="match status" value="1"/>
</dbReference>
<dbReference type="Pfam" id="PF20441">
    <property type="entry name" value="TerL_nuclease"/>
    <property type="match status" value="1"/>
</dbReference>
<accession>A0A0G3GS16</accession>
<dbReference type="InterPro" id="IPR027417">
    <property type="entry name" value="P-loop_NTPase"/>
</dbReference>
<dbReference type="Proteomes" id="UP000035368">
    <property type="component" value="Chromosome"/>
</dbReference>